<name>A0A9E8ZI04_9CYAN</name>
<keyword evidence="9" id="KW-0472">Membrane</keyword>
<feature type="coiled-coil region" evidence="14">
    <location>
        <begin position="542"/>
        <end position="583"/>
    </location>
</feature>
<dbReference type="PROSITE" id="PS51755">
    <property type="entry name" value="OMPR_PHOB"/>
    <property type="match status" value="1"/>
</dbReference>
<comment type="catalytic activity">
    <reaction evidence="1">
        <text>ATP + protein L-histidine = ADP + protein N-phospho-L-histidine.</text>
        <dbReference type="EC" id="2.7.13.3"/>
    </reaction>
</comment>
<protein>
    <recommendedName>
        <fullName evidence="2">histidine kinase</fullName>
        <ecNumber evidence="2">2.7.13.3</ecNumber>
    </recommendedName>
</protein>
<accession>A0A9E8ZI04</accession>
<dbReference type="PRINTS" id="PR00344">
    <property type="entry name" value="BCTRLSENSOR"/>
</dbReference>
<evidence type="ECO:0000256" key="10">
    <source>
        <dbReference type="ARBA" id="ARBA00023163"/>
    </source>
</evidence>
<dbReference type="InterPro" id="IPR001789">
    <property type="entry name" value="Sig_transdc_resp-reg_receiver"/>
</dbReference>
<dbReference type="CDD" id="cd00130">
    <property type="entry name" value="PAS"/>
    <property type="match status" value="1"/>
</dbReference>
<dbReference type="EMBL" id="CP113797">
    <property type="protein sequence ID" value="WAL61643.1"/>
    <property type="molecule type" value="Genomic_DNA"/>
</dbReference>
<keyword evidence="22" id="KW-1185">Reference proteome</keyword>
<evidence type="ECO:0000256" key="12">
    <source>
        <dbReference type="PROSITE-ProRule" id="PRU00169"/>
    </source>
</evidence>
<dbReference type="InterPro" id="IPR036097">
    <property type="entry name" value="HisK_dim/P_sf"/>
</dbReference>
<dbReference type="PANTHER" id="PTHR43547:SF2">
    <property type="entry name" value="HYBRID SIGNAL TRANSDUCTION HISTIDINE KINASE C"/>
    <property type="match status" value="1"/>
</dbReference>
<dbReference type="SUPFAM" id="SSF55785">
    <property type="entry name" value="PYP-like sensor domain (PAS domain)"/>
    <property type="match status" value="1"/>
</dbReference>
<feature type="domain" description="HPt" evidence="19">
    <location>
        <begin position="266"/>
        <end position="370"/>
    </location>
</feature>
<organism evidence="21 22">
    <name type="scientific">Thermocoleostomius sinensis A174</name>
    <dbReference type="NCBI Taxonomy" id="2016057"/>
    <lineage>
        <taxon>Bacteria</taxon>
        <taxon>Bacillati</taxon>
        <taxon>Cyanobacteriota</taxon>
        <taxon>Cyanophyceae</taxon>
        <taxon>Oculatellales</taxon>
        <taxon>Oculatellaceae</taxon>
        <taxon>Thermocoleostomius</taxon>
    </lineage>
</organism>
<evidence type="ECO:0000256" key="4">
    <source>
        <dbReference type="ARBA" id="ARBA00022679"/>
    </source>
</evidence>
<gene>
    <name evidence="21" type="ORF">OXH18_06575</name>
</gene>
<dbReference type="SUPFAM" id="SSF55874">
    <property type="entry name" value="ATPase domain of HSP90 chaperone/DNA topoisomerase II/histidine kinase"/>
    <property type="match status" value="1"/>
</dbReference>
<dbReference type="CDD" id="cd00383">
    <property type="entry name" value="trans_reg_C"/>
    <property type="match status" value="1"/>
</dbReference>
<dbReference type="Gene3D" id="1.10.10.10">
    <property type="entry name" value="Winged helix-like DNA-binding domain superfamily/Winged helix DNA-binding domain"/>
    <property type="match status" value="1"/>
</dbReference>
<evidence type="ECO:0000313" key="22">
    <source>
        <dbReference type="Proteomes" id="UP001163152"/>
    </source>
</evidence>
<dbReference type="Gene3D" id="3.40.50.2300">
    <property type="match status" value="2"/>
</dbReference>
<keyword evidence="7" id="KW-0805">Transcription regulation</keyword>
<dbReference type="SMART" id="SM00448">
    <property type="entry name" value="REC"/>
    <property type="match status" value="2"/>
</dbReference>
<dbReference type="Pfam" id="PF13426">
    <property type="entry name" value="PAS_9"/>
    <property type="match status" value="1"/>
</dbReference>
<dbReference type="Gene3D" id="1.20.120.160">
    <property type="entry name" value="HPT domain"/>
    <property type="match status" value="1"/>
</dbReference>
<evidence type="ECO:0000259" key="20">
    <source>
        <dbReference type="PROSITE" id="PS51755"/>
    </source>
</evidence>
<dbReference type="EC" id="2.7.13.3" evidence="2"/>
<evidence type="ECO:0000256" key="2">
    <source>
        <dbReference type="ARBA" id="ARBA00012438"/>
    </source>
</evidence>
<evidence type="ECO:0000259" key="18">
    <source>
        <dbReference type="PROSITE" id="PS50112"/>
    </source>
</evidence>
<dbReference type="Gene3D" id="3.30.450.20">
    <property type="entry name" value="PAS domain"/>
    <property type="match status" value="1"/>
</dbReference>
<feature type="domain" description="PAS" evidence="18">
    <location>
        <begin position="580"/>
        <end position="632"/>
    </location>
</feature>
<dbReference type="InterPro" id="IPR003661">
    <property type="entry name" value="HisK_dim/P_dom"/>
</dbReference>
<dbReference type="RefSeq" id="WP_268611659.1">
    <property type="nucleotide sequence ID" value="NZ_CP113797.1"/>
</dbReference>
<dbReference type="Pfam" id="PF01627">
    <property type="entry name" value="Hpt"/>
    <property type="match status" value="1"/>
</dbReference>
<dbReference type="CDD" id="cd00082">
    <property type="entry name" value="HisKA"/>
    <property type="match status" value="1"/>
</dbReference>
<evidence type="ECO:0000256" key="3">
    <source>
        <dbReference type="ARBA" id="ARBA00022553"/>
    </source>
</evidence>
<dbReference type="SMART" id="SM00862">
    <property type="entry name" value="Trans_reg_C"/>
    <property type="match status" value="1"/>
</dbReference>
<dbReference type="Proteomes" id="UP001163152">
    <property type="component" value="Chromosome"/>
</dbReference>
<keyword evidence="10" id="KW-0804">Transcription</keyword>
<dbReference type="FunFam" id="3.40.50.2300:FF:000002">
    <property type="entry name" value="DNA-binding response regulator PhoP"/>
    <property type="match status" value="1"/>
</dbReference>
<feature type="domain" description="Response regulatory" evidence="17">
    <location>
        <begin position="395"/>
        <end position="511"/>
    </location>
</feature>
<evidence type="ECO:0000313" key="21">
    <source>
        <dbReference type="EMBL" id="WAL61643.1"/>
    </source>
</evidence>
<dbReference type="PROSITE" id="PS50110">
    <property type="entry name" value="RESPONSE_REGULATORY"/>
    <property type="match status" value="2"/>
</dbReference>
<dbReference type="PANTHER" id="PTHR43547">
    <property type="entry name" value="TWO-COMPONENT HISTIDINE KINASE"/>
    <property type="match status" value="1"/>
</dbReference>
<dbReference type="GO" id="GO:0006355">
    <property type="term" value="P:regulation of DNA-templated transcription"/>
    <property type="evidence" value="ECO:0007669"/>
    <property type="project" value="InterPro"/>
</dbReference>
<feature type="domain" description="Response regulatory" evidence="17">
    <location>
        <begin position="2"/>
        <end position="116"/>
    </location>
</feature>
<dbReference type="InterPro" id="IPR001867">
    <property type="entry name" value="OmpR/PhoB-type_DNA-bd"/>
</dbReference>
<dbReference type="InterPro" id="IPR036890">
    <property type="entry name" value="HATPase_C_sf"/>
</dbReference>
<dbReference type="CDD" id="cd00156">
    <property type="entry name" value="REC"/>
    <property type="match status" value="1"/>
</dbReference>
<keyword evidence="3 12" id="KW-0597">Phosphoprotein</keyword>
<dbReference type="PROSITE" id="PS50112">
    <property type="entry name" value="PAS"/>
    <property type="match status" value="1"/>
</dbReference>
<dbReference type="Pfam" id="PF00072">
    <property type="entry name" value="Response_reg"/>
    <property type="match status" value="2"/>
</dbReference>
<dbReference type="KEGG" id="tsin:OXH18_06575"/>
<feature type="modified residue" description="4-aspartylphosphate" evidence="12">
    <location>
        <position position="444"/>
    </location>
</feature>
<evidence type="ECO:0000256" key="13">
    <source>
        <dbReference type="PROSITE-ProRule" id="PRU01091"/>
    </source>
</evidence>
<dbReference type="SUPFAM" id="SSF52172">
    <property type="entry name" value="CheY-like"/>
    <property type="match status" value="2"/>
</dbReference>
<dbReference type="Gene3D" id="1.10.287.130">
    <property type="match status" value="1"/>
</dbReference>
<feature type="region of interest" description="Disordered" evidence="15">
    <location>
        <begin position="228"/>
        <end position="259"/>
    </location>
</feature>
<feature type="DNA-binding region" description="OmpR/PhoB-type" evidence="13">
    <location>
        <begin position="124"/>
        <end position="223"/>
    </location>
</feature>
<dbReference type="InterPro" id="IPR005467">
    <property type="entry name" value="His_kinase_dom"/>
</dbReference>
<dbReference type="Pfam" id="PF00512">
    <property type="entry name" value="HisKA"/>
    <property type="match status" value="1"/>
</dbReference>
<dbReference type="FunFam" id="3.30.565.10:FF:000006">
    <property type="entry name" value="Sensor histidine kinase WalK"/>
    <property type="match status" value="1"/>
</dbReference>
<dbReference type="PROSITE" id="PS50894">
    <property type="entry name" value="HPT"/>
    <property type="match status" value="1"/>
</dbReference>
<sequence>MKILIVEDDKLTAEGLIVALGNQNYTIEVAADGEAAWTLVESFAYDLIVLDITLPKLDGISLCQRLRSHGYQMPILLLTARSSSHDKAIGLDAGADDYLVKPFDPEELLARIRALLRRNQVMGQSVLTWGLLQLDPQSCEVRYGEQPVPLTAKEYAILELFLRHSRRVFSCGAILENIWSFAEIPSDEAVRTHIKGLRQKLKAAGAPANFIETIYGIGYRLKPLERDVGSREQGTGLNHEARSNGTGEDRQATSVAEAEQQARSQTLAAIAEVWQRFQPRVCEQVAVLEQAVAALSHHTLSEELRQQAEQEAHTLAGSLGTFGFEQASRLARLIEQQFQHPLPSIDRLHPNQIRHLEQLVTALRQDLEATNTHQPPSSHPSATLPNASLDAQQSKILMVDDDLQLLMTVRTLLHPWGLYVTTLDNPNQFWKTLEATVPDLLLLDIKMPEISGIELCHIVRNDARWGGLPIVILTAHNDADTINQVFAAGADDFISKPIVGPELVTRIIHRLERMKLLENLSSRHQQEVADRQRSETSLRKVKDELEMRVAERTAELVSVNERLRAELNERKQIEDALKISQARFSGILEIADDAIISVDRQQRITLFNQGAEKIFGYTVQEAIGQPLDLLLPRRFANAHRQHVADFGQSANEARRMGERREIFGRRKNGEEFPAEASISKLELKGETIFTVILRDTSDRKIVERMKDEFISIVSHELRTPLTSIHGSLKMLTSGLLDAEPNTAKRLLDIAVDSTERLIRLINDVLDVERIESGKVTMNKNTCNVTDLMNHAVNVMQAMAEKFGVTLSVSSLPITVYADSDRIIQTLTNLLSNAIKFSPPGATIWLSATRNTDQVLFQVKDQGRGIPADKLETIFERFQQVDASDSRNHDGTGLGLAICRNIVQQHGGQIWVESVVGKGSTFYFTLPIESGLANS</sequence>
<evidence type="ECO:0000259" key="17">
    <source>
        <dbReference type="PROSITE" id="PS50110"/>
    </source>
</evidence>
<proteinExistence type="predicted"/>
<dbReference type="InterPro" id="IPR036388">
    <property type="entry name" value="WH-like_DNA-bd_sf"/>
</dbReference>
<evidence type="ECO:0000256" key="6">
    <source>
        <dbReference type="ARBA" id="ARBA00023012"/>
    </source>
</evidence>
<evidence type="ECO:0000256" key="1">
    <source>
        <dbReference type="ARBA" id="ARBA00000085"/>
    </source>
</evidence>
<dbReference type="Pfam" id="PF00486">
    <property type="entry name" value="Trans_reg_C"/>
    <property type="match status" value="1"/>
</dbReference>
<dbReference type="Gene3D" id="3.30.565.10">
    <property type="entry name" value="Histidine kinase-like ATPase, C-terminal domain"/>
    <property type="match status" value="1"/>
</dbReference>
<dbReference type="InterPro" id="IPR003594">
    <property type="entry name" value="HATPase_dom"/>
</dbReference>
<dbReference type="PROSITE" id="PS50109">
    <property type="entry name" value="HIS_KIN"/>
    <property type="match status" value="1"/>
</dbReference>
<evidence type="ECO:0000256" key="14">
    <source>
        <dbReference type="SAM" id="Coils"/>
    </source>
</evidence>
<evidence type="ECO:0000256" key="15">
    <source>
        <dbReference type="SAM" id="MobiDB-lite"/>
    </source>
</evidence>
<dbReference type="GO" id="GO:0003677">
    <property type="term" value="F:DNA binding"/>
    <property type="evidence" value="ECO:0007669"/>
    <property type="project" value="UniProtKB-UniRule"/>
</dbReference>
<dbReference type="SMART" id="SM00387">
    <property type="entry name" value="HATPase_c"/>
    <property type="match status" value="1"/>
</dbReference>
<dbReference type="InterPro" id="IPR036641">
    <property type="entry name" value="HPT_dom_sf"/>
</dbReference>
<evidence type="ECO:0000256" key="5">
    <source>
        <dbReference type="ARBA" id="ARBA00022777"/>
    </source>
</evidence>
<evidence type="ECO:0000256" key="11">
    <source>
        <dbReference type="PROSITE-ProRule" id="PRU00110"/>
    </source>
</evidence>
<dbReference type="AlphaFoldDB" id="A0A9E8ZI04"/>
<dbReference type="InterPro" id="IPR035965">
    <property type="entry name" value="PAS-like_dom_sf"/>
</dbReference>
<dbReference type="InterPro" id="IPR004358">
    <property type="entry name" value="Sig_transdc_His_kin-like_C"/>
</dbReference>
<evidence type="ECO:0000259" key="16">
    <source>
        <dbReference type="PROSITE" id="PS50109"/>
    </source>
</evidence>
<keyword evidence="6" id="KW-0902">Two-component regulatory system</keyword>
<dbReference type="CDD" id="cd16922">
    <property type="entry name" value="HATPase_EvgS-ArcB-TorS-like"/>
    <property type="match status" value="1"/>
</dbReference>
<dbReference type="InterPro" id="IPR011006">
    <property type="entry name" value="CheY-like_superfamily"/>
</dbReference>
<feature type="compositionally biased region" description="Basic and acidic residues" evidence="15">
    <location>
        <begin position="239"/>
        <end position="251"/>
    </location>
</feature>
<dbReference type="InterPro" id="IPR008207">
    <property type="entry name" value="Sig_transdc_His_kin_Hpt_dom"/>
</dbReference>
<dbReference type="GO" id="GO:0000155">
    <property type="term" value="F:phosphorelay sensor kinase activity"/>
    <property type="evidence" value="ECO:0007669"/>
    <property type="project" value="InterPro"/>
</dbReference>
<dbReference type="SUPFAM" id="SSF47384">
    <property type="entry name" value="Homodimeric domain of signal transducing histidine kinase"/>
    <property type="match status" value="1"/>
</dbReference>
<feature type="domain" description="OmpR/PhoB-type" evidence="20">
    <location>
        <begin position="124"/>
        <end position="223"/>
    </location>
</feature>
<feature type="modified residue" description="Phosphohistidine" evidence="11">
    <location>
        <position position="313"/>
    </location>
</feature>
<dbReference type="InterPro" id="IPR000014">
    <property type="entry name" value="PAS"/>
</dbReference>
<dbReference type="SMART" id="SM00091">
    <property type="entry name" value="PAS"/>
    <property type="match status" value="1"/>
</dbReference>
<dbReference type="SUPFAM" id="SSF47226">
    <property type="entry name" value="Histidine-containing phosphotransfer domain, HPT domain"/>
    <property type="match status" value="1"/>
</dbReference>
<keyword evidence="4" id="KW-0808">Transferase</keyword>
<keyword evidence="8 13" id="KW-0238">DNA-binding</keyword>
<reference evidence="21" key="1">
    <citation type="submission" date="2022-12" db="EMBL/GenBank/DDBJ databases">
        <title>Polyphasic identification of a Novel Hot-Spring Cyanobacterium Ocullathermofonsia sinensis gen nov. sp. nov. and Genomic Insights on its Adaptations to the Thermal Habitat.</title>
        <authorList>
            <person name="Daroch M."/>
            <person name="Tang J."/>
            <person name="Jiang Y."/>
        </authorList>
    </citation>
    <scope>NUCLEOTIDE SEQUENCE</scope>
    <source>
        <strain evidence="21">PKUAC-SCTA174</strain>
    </source>
</reference>
<dbReference type="Pfam" id="PF02518">
    <property type="entry name" value="HATPase_c"/>
    <property type="match status" value="1"/>
</dbReference>
<evidence type="ECO:0000259" key="19">
    <source>
        <dbReference type="PROSITE" id="PS50894"/>
    </source>
</evidence>
<dbReference type="FunFam" id="1.10.287.130:FF:000001">
    <property type="entry name" value="Two-component sensor histidine kinase"/>
    <property type="match status" value="1"/>
</dbReference>
<dbReference type="SMART" id="SM00388">
    <property type="entry name" value="HisKA"/>
    <property type="match status" value="1"/>
</dbReference>
<feature type="modified residue" description="4-aspartylphosphate" evidence="12">
    <location>
        <position position="51"/>
    </location>
</feature>
<keyword evidence="14" id="KW-0175">Coiled coil</keyword>
<evidence type="ECO:0000256" key="8">
    <source>
        <dbReference type="ARBA" id="ARBA00023125"/>
    </source>
</evidence>
<evidence type="ECO:0000256" key="7">
    <source>
        <dbReference type="ARBA" id="ARBA00023015"/>
    </source>
</evidence>
<keyword evidence="5" id="KW-0418">Kinase</keyword>
<dbReference type="Gene3D" id="6.10.250.690">
    <property type="match status" value="1"/>
</dbReference>
<dbReference type="NCBIfam" id="TIGR00229">
    <property type="entry name" value="sensory_box"/>
    <property type="match status" value="1"/>
</dbReference>
<feature type="domain" description="Histidine kinase" evidence="16">
    <location>
        <begin position="712"/>
        <end position="929"/>
    </location>
</feature>
<evidence type="ECO:0000256" key="9">
    <source>
        <dbReference type="ARBA" id="ARBA00023136"/>
    </source>
</evidence>